<accession>A0ACC1QFF9</accession>
<gene>
    <name evidence="1" type="ORF">NLG97_g9711</name>
</gene>
<evidence type="ECO:0000313" key="2">
    <source>
        <dbReference type="Proteomes" id="UP001148737"/>
    </source>
</evidence>
<dbReference type="Proteomes" id="UP001148737">
    <property type="component" value="Unassembled WGS sequence"/>
</dbReference>
<organism evidence="1 2">
    <name type="scientific">Lecanicillium saksenae</name>
    <dbReference type="NCBI Taxonomy" id="468837"/>
    <lineage>
        <taxon>Eukaryota</taxon>
        <taxon>Fungi</taxon>
        <taxon>Dikarya</taxon>
        <taxon>Ascomycota</taxon>
        <taxon>Pezizomycotina</taxon>
        <taxon>Sordariomycetes</taxon>
        <taxon>Hypocreomycetidae</taxon>
        <taxon>Hypocreales</taxon>
        <taxon>Cordycipitaceae</taxon>
        <taxon>Lecanicillium</taxon>
    </lineage>
</organism>
<protein>
    <submittedName>
        <fullName evidence="1">Uncharacterized protein</fullName>
    </submittedName>
</protein>
<proteinExistence type="predicted"/>
<dbReference type="EMBL" id="JANAKD010002111">
    <property type="protein sequence ID" value="KAJ3474747.1"/>
    <property type="molecule type" value="Genomic_DNA"/>
</dbReference>
<name>A0ACC1QFF9_9HYPO</name>
<keyword evidence="2" id="KW-1185">Reference proteome</keyword>
<comment type="caution">
    <text evidence="1">The sequence shown here is derived from an EMBL/GenBank/DDBJ whole genome shotgun (WGS) entry which is preliminary data.</text>
</comment>
<sequence>MPSRLRTETNFPGTSGYRSPYVEDCVDETQEGDREVLPPNSTFVIDYATTPSPEVTRSEIPVFTAGPILDARRSSAAEQSVSSCGNDALIRSLPPGSRESRPYFSRGSEKTELRRKTSIRSSESTKVSVVRNQSEENTRTSEPPPQARPDNPSDDEDQSAGEPRTEDHGPKRGADRTAEPPLQVKCYFCDGAYYIKILGRIGGIYFNKNLLPIEEAPCGHWLCHFCLMERFARSILFEEASMKCCWSFIPLELFHRILVDPEVNALKRCRASAKSSAYRRLLCTLLRKRPFVSGYIAEQIQDIIGRDVWRQLEESASQLDERQAAKDECHHAEQDEGLVSKYELSRSYSVEDAHHEYVPETSGGSSDPSTSTLLGILLDQQCASNLEDVEEFMSGEKTAPPSPPSSQPQFSETIGGPISLLPDTVDEQGCNRANNPPGYEPGRENDESTGRPPGVPQQPPSADRTPKMCATPTTCPSTERGSWGRPRH</sequence>
<evidence type="ECO:0000313" key="1">
    <source>
        <dbReference type="EMBL" id="KAJ3474747.1"/>
    </source>
</evidence>
<reference evidence="1" key="1">
    <citation type="submission" date="2022-07" db="EMBL/GenBank/DDBJ databases">
        <title>Genome Sequence of Lecanicillium saksenae.</title>
        <authorList>
            <person name="Buettner E."/>
        </authorList>
    </citation>
    <scope>NUCLEOTIDE SEQUENCE</scope>
    <source>
        <strain evidence="1">VT-O1</strain>
    </source>
</reference>